<comment type="caution">
    <text evidence="3">The sequence shown here is derived from an EMBL/GenBank/DDBJ whole genome shotgun (WGS) entry which is preliminary data.</text>
</comment>
<dbReference type="Gene3D" id="3.40.50.2300">
    <property type="match status" value="1"/>
</dbReference>
<dbReference type="InterPro" id="IPR001789">
    <property type="entry name" value="Sig_transdc_resp-reg_receiver"/>
</dbReference>
<evidence type="ECO:0000313" key="3">
    <source>
        <dbReference type="EMBL" id="MEN7547282.1"/>
    </source>
</evidence>
<dbReference type="AlphaFoldDB" id="A0AAW9S115"/>
<protein>
    <submittedName>
        <fullName evidence="3">Response regulator</fullName>
    </submittedName>
</protein>
<dbReference type="Proteomes" id="UP001403385">
    <property type="component" value="Unassembled WGS sequence"/>
</dbReference>
<dbReference type="EMBL" id="JBDKWZ010000002">
    <property type="protein sequence ID" value="MEN7547282.1"/>
    <property type="molecule type" value="Genomic_DNA"/>
</dbReference>
<evidence type="ECO:0000313" key="4">
    <source>
        <dbReference type="Proteomes" id="UP001403385"/>
    </source>
</evidence>
<dbReference type="GO" id="GO:0000160">
    <property type="term" value="P:phosphorelay signal transduction system"/>
    <property type="evidence" value="ECO:0007669"/>
    <property type="project" value="InterPro"/>
</dbReference>
<dbReference type="RefSeq" id="WP_346820066.1">
    <property type="nucleotide sequence ID" value="NZ_JBDKWZ010000002.1"/>
</dbReference>
<dbReference type="InterPro" id="IPR011006">
    <property type="entry name" value="CheY-like_superfamily"/>
</dbReference>
<accession>A0AAW9S115</accession>
<keyword evidence="1" id="KW-0597">Phosphoprotein</keyword>
<evidence type="ECO:0000256" key="1">
    <source>
        <dbReference type="PROSITE-ProRule" id="PRU00169"/>
    </source>
</evidence>
<reference evidence="3 4" key="1">
    <citation type="submission" date="2024-04" db="EMBL/GenBank/DDBJ databases">
        <title>Novel genus in family Flammeovirgaceae.</title>
        <authorList>
            <person name="Nguyen T.H."/>
            <person name="Vuong T.Q."/>
            <person name="Le H."/>
            <person name="Kim S.-G."/>
        </authorList>
    </citation>
    <scope>NUCLEOTIDE SEQUENCE [LARGE SCALE GENOMIC DNA]</scope>
    <source>
        <strain evidence="3 4">JCM 23209</strain>
    </source>
</reference>
<feature type="domain" description="Response regulatory" evidence="2">
    <location>
        <begin position="6"/>
        <end position="133"/>
    </location>
</feature>
<gene>
    <name evidence="3" type="ORF">AAG747_05145</name>
</gene>
<dbReference type="PANTHER" id="PTHR44520">
    <property type="entry name" value="RESPONSE REGULATOR RCP1-RELATED"/>
    <property type="match status" value="1"/>
</dbReference>
<dbReference type="PANTHER" id="PTHR44520:SF2">
    <property type="entry name" value="RESPONSE REGULATOR RCP1"/>
    <property type="match status" value="1"/>
</dbReference>
<evidence type="ECO:0000259" key="2">
    <source>
        <dbReference type="PROSITE" id="PS50110"/>
    </source>
</evidence>
<dbReference type="PROSITE" id="PS50110">
    <property type="entry name" value="RESPONSE_REGULATORY"/>
    <property type="match status" value="1"/>
</dbReference>
<sequence>MEKLNTLCIIEDNDVTQFLLQQMVEETQMVKQVKLCSNGLRAIEYLRALQDQPELLPEMILLDLAMPVMDGWRFLEEYRKIKPQLGKSITIYIVTSSIDPADVQKAKTVSEVADFIVKPVTKSRFLDLVRELKRVV</sequence>
<dbReference type="InterPro" id="IPR052893">
    <property type="entry name" value="TCS_response_regulator"/>
</dbReference>
<dbReference type="Pfam" id="PF00072">
    <property type="entry name" value="Response_reg"/>
    <property type="match status" value="1"/>
</dbReference>
<dbReference type="SUPFAM" id="SSF52172">
    <property type="entry name" value="CheY-like"/>
    <property type="match status" value="1"/>
</dbReference>
<organism evidence="3 4">
    <name type="scientific">Rapidithrix thailandica</name>
    <dbReference type="NCBI Taxonomy" id="413964"/>
    <lineage>
        <taxon>Bacteria</taxon>
        <taxon>Pseudomonadati</taxon>
        <taxon>Bacteroidota</taxon>
        <taxon>Cytophagia</taxon>
        <taxon>Cytophagales</taxon>
        <taxon>Flammeovirgaceae</taxon>
        <taxon>Rapidithrix</taxon>
    </lineage>
</organism>
<feature type="modified residue" description="4-aspartylphosphate" evidence="1">
    <location>
        <position position="63"/>
    </location>
</feature>
<name>A0AAW9S115_9BACT</name>
<dbReference type="SMART" id="SM00448">
    <property type="entry name" value="REC"/>
    <property type="match status" value="1"/>
</dbReference>
<proteinExistence type="predicted"/>
<keyword evidence="4" id="KW-1185">Reference proteome</keyword>